<dbReference type="EMBL" id="ACPB03003323">
    <property type="status" value="NOT_ANNOTATED_CDS"/>
    <property type="molecule type" value="Genomic_DNA"/>
</dbReference>
<evidence type="ECO:0000313" key="1">
    <source>
        <dbReference type="EnsemblMetazoa" id="RPRC006856-PA"/>
    </source>
</evidence>
<dbReference type="AlphaFoldDB" id="T1HS36"/>
<keyword evidence="2" id="KW-1185">Reference proteome</keyword>
<reference evidence="1" key="1">
    <citation type="submission" date="2015-05" db="UniProtKB">
        <authorList>
            <consortium name="EnsemblMetazoa"/>
        </authorList>
    </citation>
    <scope>IDENTIFICATION</scope>
</reference>
<organism evidence="1 2">
    <name type="scientific">Rhodnius prolixus</name>
    <name type="common">Triatomid bug</name>
    <dbReference type="NCBI Taxonomy" id="13249"/>
    <lineage>
        <taxon>Eukaryota</taxon>
        <taxon>Metazoa</taxon>
        <taxon>Ecdysozoa</taxon>
        <taxon>Arthropoda</taxon>
        <taxon>Hexapoda</taxon>
        <taxon>Insecta</taxon>
        <taxon>Pterygota</taxon>
        <taxon>Neoptera</taxon>
        <taxon>Paraneoptera</taxon>
        <taxon>Hemiptera</taxon>
        <taxon>Heteroptera</taxon>
        <taxon>Panheteroptera</taxon>
        <taxon>Cimicomorpha</taxon>
        <taxon>Reduviidae</taxon>
        <taxon>Triatominae</taxon>
        <taxon>Rhodnius</taxon>
    </lineage>
</organism>
<dbReference type="Proteomes" id="UP000015103">
    <property type="component" value="Unassembled WGS sequence"/>
</dbReference>
<dbReference type="VEuPathDB" id="VectorBase:RPRC006856"/>
<sequence>MVCNFRTQPLSINHEYSKDLHPLAIVKGFCRSGCKKYFAVEELPSYKDVILSKCIYCRNHLHRICPECSKNGDKFLCLLYSFELHLLYGTNVIRVAVYGRSAAGFLGCPLETYLSWAYVSSDIISKFNKMRVSTPPEDWSGVTLLQLNLKTSKHYDGTIMPKLVNTYFGDSLFRKGRFISENEL</sequence>
<name>T1HS36_RHOPR</name>
<dbReference type="EnsemblMetazoa" id="RPRC006856-RA">
    <property type="protein sequence ID" value="RPRC006856-PA"/>
    <property type="gene ID" value="RPRC006856"/>
</dbReference>
<accession>T1HS36</accession>
<dbReference type="InParanoid" id="T1HS36"/>
<evidence type="ECO:0000313" key="2">
    <source>
        <dbReference type="Proteomes" id="UP000015103"/>
    </source>
</evidence>
<protein>
    <submittedName>
        <fullName evidence="1">Uncharacterized protein</fullName>
    </submittedName>
</protein>
<dbReference type="HOGENOM" id="CLU_1469980_0_0_1"/>
<proteinExistence type="predicted"/>